<keyword evidence="1" id="KW-0521">NADP</keyword>
<protein>
    <submittedName>
        <fullName evidence="3">Uncharacterized protein</fullName>
    </submittedName>
</protein>
<sequence length="105" mass="11968">MAQTWQMQIVLAKKEGMQSWRNYVNLGLLCMPILGTKLNLIDVNLRAWEDKGYKVSSSTCDLTVRFQREKLIETVSTVFNGKLNIIVSSNPQGRVLYISLQPFST</sequence>
<keyword evidence="4" id="KW-1185">Reference proteome</keyword>
<evidence type="ECO:0000313" key="3">
    <source>
        <dbReference type="EMBL" id="KAF9597579.1"/>
    </source>
</evidence>
<dbReference type="PANTHER" id="PTHR42898">
    <property type="entry name" value="TROPINONE REDUCTASE"/>
    <property type="match status" value="1"/>
</dbReference>
<evidence type="ECO:0000313" key="4">
    <source>
        <dbReference type="Proteomes" id="UP000631114"/>
    </source>
</evidence>
<dbReference type="GO" id="GO:0016491">
    <property type="term" value="F:oxidoreductase activity"/>
    <property type="evidence" value="ECO:0007669"/>
    <property type="project" value="UniProtKB-KW"/>
</dbReference>
<dbReference type="PANTHER" id="PTHR42898:SF28">
    <property type="entry name" value="TROPINONE REDUCTASE HOMOLOG"/>
    <property type="match status" value="1"/>
</dbReference>
<reference evidence="3 4" key="1">
    <citation type="submission" date="2020-10" db="EMBL/GenBank/DDBJ databases">
        <title>The Coptis chinensis genome and diversification of protoberbering-type alkaloids.</title>
        <authorList>
            <person name="Wang B."/>
            <person name="Shu S."/>
            <person name="Song C."/>
            <person name="Liu Y."/>
        </authorList>
    </citation>
    <scope>NUCLEOTIDE SEQUENCE [LARGE SCALE GENOMIC DNA]</scope>
    <source>
        <strain evidence="3">HL-2020</strain>
        <tissue evidence="3">Leaf</tissue>
    </source>
</reference>
<proteinExistence type="predicted"/>
<accession>A0A835LN63</accession>
<gene>
    <name evidence="3" type="ORF">IFM89_019947</name>
</gene>
<dbReference type="EMBL" id="JADFTS010000007">
    <property type="protein sequence ID" value="KAF9597579.1"/>
    <property type="molecule type" value="Genomic_DNA"/>
</dbReference>
<name>A0A835LN63_9MAGN</name>
<dbReference type="Proteomes" id="UP000631114">
    <property type="component" value="Unassembled WGS sequence"/>
</dbReference>
<dbReference type="AlphaFoldDB" id="A0A835LN63"/>
<comment type="caution">
    <text evidence="3">The sequence shown here is derived from an EMBL/GenBank/DDBJ whole genome shotgun (WGS) entry which is preliminary data.</text>
</comment>
<evidence type="ECO:0000256" key="1">
    <source>
        <dbReference type="ARBA" id="ARBA00022857"/>
    </source>
</evidence>
<organism evidence="3 4">
    <name type="scientific">Coptis chinensis</name>
    <dbReference type="NCBI Taxonomy" id="261450"/>
    <lineage>
        <taxon>Eukaryota</taxon>
        <taxon>Viridiplantae</taxon>
        <taxon>Streptophyta</taxon>
        <taxon>Embryophyta</taxon>
        <taxon>Tracheophyta</taxon>
        <taxon>Spermatophyta</taxon>
        <taxon>Magnoliopsida</taxon>
        <taxon>Ranunculales</taxon>
        <taxon>Ranunculaceae</taxon>
        <taxon>Coptidoideae</taxon>
        <taxon>Coptis</taxon>
    </lineage>
</organism>
<evidence type="ECO:0000256" key="2">
    <source>
        <dbReference type="ARBA" id="ARBA00023002"/>
    </source>
</evidence>
<dbReference type="InterPro" id="IPR045000">
    <property type="entry name" value="TR"/>
</dbReference>
<keyword evidence="2" id="KW-0560">Oxidoreductase</keyword>